<dbReference type="EMBL" id="MU006719">
    <property type="protein sequence ID" value="KAF2626893.1"/>
    <property type="molecule type" value="Genomic_DNA"/>
</dbReference>
<accession>A0ACB6RYU8</accession>
<protein>
    <submittedName>
        <fullName evidence="1">Uncharacterized protein</fullName>
    </submittedName>
</protein>
<reference evidence="1" key="1">
    <citation type="journal article" date="2020" name="Stud. Mycol.">
        <title>101 Dothideomycetes genomes: a test case for predicting lifestyles and emergence of pathogens.</title>
        <authorList>
            <person name="Haridas S."/>
            <person name="Albert R."/>
            <person name="Binder M."/>
            <person name="Bloem J."/>
            <person name="Labutti K."/>
            <person name="Salamov A."/>
            <person name="Andreopoulos B."/>
            <person name="Baker S."/>
            <person name="Barry K."/>
            <person name="Bills G."/>
            <person name="Bluhm B."/>
            <person name="Cannon C."/>
            <person name="Castanera R."/>
            <person name="Culley D."/>
            <person name="Daum C."/>
            <person name="Ezra D."/>
            <person name="Gonzalez J."/>
            <person name="Henrissat B."/>
            <person name="Kuo A."/>
            <person name="Liang C."/>
            <person name="Lipzen A."/>
            <person name="Lutzoni F."/>
            <person name="Magnuson J."/>
            <person name="Mondo S."/>
            <person name="Nolan M."/>
            <person name="Ohm R."/>
            <person name="Pangilinan J."/>
            <person name="Park H.-J."/>
            <person name="Ramirez L."/>
            <person name="Alfaro M."/>
            <person name="Sun H."/>
            <person name="Tritt A."/>
            <person name="Yoshinaga Y."/>
            <person name="Zwiers L.-H."/>
            <person name="Turgeon B."/>
            <person name="Goodwin S."/>
            <person name="Spatafora J."/>
            <person name="Crous P."/>
            <person name="Grigoriev I."/>
        </authorList>
    </citation>
    <scope>NUCLEOTIDE SEQUENCE</scope>
    <source>
        <strain evidence="1">CBS 525.71</strain>
    </source>
</reference>
<name>A0ACB6RYU8_9PLEO</name>
<keyword evidence="2" id="KW-1185">Reference proteome</keyword>
<proteinExistence type="predicted"/>
<organism evidence="1 2">
    <name type="scientific">Macroventuria anomochaeta</name>
    <dbReference type="NCBI Taxonomy" id="301207"/>
    <lineage>
        <taxon>Eukaryota</taxon>
        <taxon>Fungi</taxon>
        <taxon>Dikarya</taxon>
        <taxon>Ascomycota</taxon>
        <taxon>Pezizomycotina</taxon>
        <taxon>Dothideomycetes</taxon>
        <taxon>Pleosporomycetidae</taxon>
        <taxon>Pleosporales</taxon>
        <taxon>Pleosporineae</taxon>
        <taxon>Didymellaceae</taxon>
        <taxon>Macroventuria</taxon>
    </lineage>
</organism>
<evidence type="ECO:0000313" key="1">
    <source>
        <dbReference type="EMBL" id="KAF2626893.1"/>
    </source>
</evidence>
<gene>
    <name evidence="1" type="ORF">BU25DRAFT_74849</name>
</gene>
<dbReference type="Proteomes" id="UP000799754">
    <property type="component" value="Unassembled WGS sequence"/>
</dbReference>
<comment type="caution">
    <text evidence="1">The sequence shown here is derived from an EMBL/GenBank/DDBJ whole genome shotgun (WGS) entry which is preliminary data.</text>
</comment>
<sequence length="78" mass="8977">MTFASSIKLREVQVSITCRSIFFFCAVLFALLLFPFALPNDQEHILASRKNIKYNDSQPSTQTHTAMQRALSRCRNRP</sequence>
<evidence type="ECO:0000313" key="2">
    <source>
        <dbReference type="Proteomes" id="UP000799754"/>
    </source>
</evidence>